<keyword evidence="1" id="KW-0472">Membrane</keyword>
<feature type="transmembrane region" description="Helical" evidence="1">
    <location>
        <begin position="51"/>
        <end position="68"/>
    </location>
</feature>
<dbReference type="AlphaFoldDB" id="K9AE99"/>
<keyword evidence="3" id="KW-1185">Reference proteome</keyword>
<gene>
    <name evidence="2" type="ORF">C273_11016</name>
</gene>
<dbReference type="OrthoDB" id="2412131at2"/>
<keyword evidence="1" id="KW-0812">Transmembrane</keyword>
<reference evidence="2 3" key="1">
    <citation type="journal article" date="2013" name="Genome Announc.">
        <title>Genome Sequence of Staphylococcus massiliensis Strain S46, Isolated from the Surface of Healthy Human Skin.</title>
        <authorList>
            <person name="Srivastav R."/>
            <person name="Singh A."/>
            <person name="Jangir P.K."/>
            <person name="Kumari C."/>
            <person name="Muduli S."/>
            <person name="Sharma R."/>
        </authorList>
    </citation>
    <scope>NUCLEOTIDE SEQUENCE [LARGE SCALE GENOMIC DNA]</scope>
    <source>
        <strain evidence="2 3">S46</strain>
    </source>
</reference>
<dbReference type="eggNOG" id="ENOG50337MV">
    <property type="taxonomic scope" value="Bacteria"/>
</dbReference>
<dbReference type="EMBL" id="AMSQ01000027">
    <property type="protein sequence ID" value="EKU45603.1"/>
    <property type="molecule type" value="Genomic_DNA"/>
</dbReference>
<sequence length="243" mass="27525">MKALQLVKYDILSVFRSPLSYLGLLLTLLPIAGIITMYYNGMDGKIEGKTILGIFSWFTAVLGLLFIIKTITRDMSHGTIQLFLNSTRNRISYFMGKFISMVIIGLLFSGLVVGLVKLIESMLNGDPVGNDVIWHFVQLYMLLFVTYGLLLFLINIAIQKPAVIFTLGIFCILIAPIAIQMIPMIPEYGDDIKDVLKYIPFSYIIEKVFQAQFELKDYQIWIALGSIIVLFVLNLVYISKKDN</sequence>
<feature type="transmembrane region" description="Helical" evidence="1">
    <location>
        <begin position="139"/>
        <end position="158"/>
    </location>
</feature>
<comment type="caution">
    <text evidence="2">The sequence shown here is derived from an EMBL/GenBank/DDBJ whole genome shotgun (WGS) entry which is preliminary data.</text>
</comment>
<dbReference type="Proteomes" id="UP000009885">
    <property type="component" value="Unassembled WGS sequence"/>
</dbReference>
<feature type="transmembrane region" description="Helical" evidence="1">
    <location>
        <begin position="98"/>
        <end position="119"/>
    </location>
</feature>
<dbReference type="NCBIfam" id="NF047564">
    <property type="entry name" value="PSM_export_PmtD"/>
    <property type="match status" value="1"/>
</dbReference>
<evidence type="ECO:0000313" key="3">
    <source>
        <dbReference type="Proteomes" id="UP000009885"/>
    </source>
</evidence>
<dbReference type="PATRIC" id="fig|1229783.3.peg.2185"/>
<evidence type="ECO:0000313" key="2">
    <source>
        <dbReference type="EMBL" id="EKU45603.1"/>
    </source>
</evidence>
<accession>K9AE99</accession>
<feature type="transmembrane region" description="Helical" evidence="1">
    <location>
        <begin position="165"/>
        <end position="185"/>
    </location>
</feature>
<proteinExistence type="predicted"/>
<evidence type="ECO:0008006" key="4">
    <source>
        <dbReference type="Google" id="ProtNLM"/>
    </source>
</evidence>
<dbReference type="GO" id="GO:0005886">
    <property type="term" value="C:plasma membrane"/>
    <property type="evidence" value="ECO:0007669"/>
    <property type="project" value="UniProtKB-SubCell"/>
</dbReference>
<dbReference type="STRING" id="1229783.C273_11016"/>
<name>K9AE99_9STAP</name>
<protein>
    <recommendedName>
        <fullName evidence="4">ABC transporter permease</fullName>
    </recommendedName>
</protein>
<feature type="transmembrane region" description="Helical" evidence="1">
    <location>
        <begin position="218"/>
        <end position="238"/>
    </location>
</feature>
<evidence type="ECO:0000256" key="1">
    <source>
        <dbReference type="SAM" id="Phobius"/>
    </source>
</evidence>
<dbReference type="GO" id="GO:0140359">
    <property type="term" value="F:ABC-type transporter activity"/>
    <property type="evidence" value="ECO:0007669"/>
    <property type="project" value="InterPro"/>
</dbReference>
<dbReference type="RefSeq" id="WP_009385031.1">
    <property type="nucleotide sequence ID" value="NZ_AMSQ01000027.1"/>
</dbReference>
<keyword evidence="1" id="KW-1133">Transmembrane helix</keyword>
<feature type="transmembrane region" description="Helical" evidence="1">
    <location>
        <begin position="21"/>
        <end position="39"/>
    </location>
</feature>
<organism evidence="2 3">
    <name type="scientific">Staphylococcus massiliensis S46</name>
    <dbReference type="NCBI Taxonomy" id="1229783"/>
    <lineage>
        <taxon>Bacteria</taxon>
        <taxon>Bacillati</taxon>
        <taxon>Bacillota</taxon>
        <taxon>Bacilli</taxon>
        <taxon>Bacillales</taxon>
        <taxon>Staphylococcaceae</taxon>
        <taxon>Staphylococcus</taxon>
    </lineage>
</organism>